<evidence type="ECO:0000256" key="3">
    <source>
        <dbReference type="ARBA" id="ARBA00023163"/>
    </source>
</evidence>
<dbReference type="SUPFAM" id="SSF46785">
    <property type="entry name" value="Winged helix' DNA-binding domain"/>
    <property type="match status" value="1"/>
</dbReference>
<comment type="caution">
    <text evidence="5">The sequence shown here is derived from an EMBL/GenBank/DDBJ whole genome shotgun (WGS) entry which is preliminary data.</text>
</comment>
<dbReference type="InterPro" id="IPR011991">
    <property type="entry name" value="ArsR-like_HTH"/>
</dbReference>
<dbReference type="InterPro" id="IPR001845">
    <property type="entry name" value="HTH_ArsR_DNA-bd_dom"/>
</dbReference>
<dbReference type="NCBIfam" id="NF033788">
    <property type="entry name" value="HTH_metalloreg"/>
    <property type="match status" value="1"/>
</dbReference>
<proteinExistence type="predicted"/>
<dbReference type="PRINTS" id="PR00778">
    <property type="entry name" value="HTHARSR"/>
</dbReference>
<sequence>MSFTETRAVPEASTAAVAVDLVTDGAVASDVADGTTDAAGAAAACCAPAAREAIGADEAERLARLLKAVADPARLRLVSLVAAHDDMEACVCDLTEPLGLSQPTVSHHLKVLVDAGILTRDKRGTWAYYRLVPGALGTLADRVLGL</sequence>
<name>A0ABY2JEV3_9MICO</name>
<evidence type="ECO:0000313" key="6">
    <source>
        <dbReference type="Proteomes" id="UP000297851"/>
    </source>
</evidence>
<feature type="domain" description="HTH arsR-type" evidence="4">
    <location>
        <begin position="54"/>
        <end position="146"/>
    </location>
</feature>
<keyword evidence="2" id="KW-0238">DNA-binding</keyword>
<dbReference type="Pfam" id="PF01022">
    <property type="entry name" value="HTH_5"/>
    <property type="match status" value="1"/>
</dbReference>
<dbReference type="PANTHER" id="PTHR33154">
    <property type="entry name" value="TRANSCRIPTIONAL REGULATOR, ARSR FAMILY"/>
    <property type="match status" value="1"/>
</dbReference>
<reference evidence="5 6" key="1">
    <citation type="submission" date="2019-03" db="EMBL/GenBank/DDBJ databases">
        <title>Genomics of glacier-inhabiting Cryobacterium strains.</title>
        <authorList>
            <person name="Liu Q."/>
            <person name="Xin Y.-H."/>
        </authorList>
    </citation>
    <scope>NUCLEOTIDE SEQUENCE [LARGE SCALE GENOMIC DNA]</scope>
    <source>
        <strain evidence="5 6">TMT2-16</strain>
    </source>
</reference>
<dbReference type="Proteomes" id="UP000297851">
    <property type="component" value="Unassembled WGS sequence"/>
</dbReference>
<dbReference type="CDD" id="cd00090">
    <property type="entry name" value="HTH_ARSR"/>
    <property type="match status" value="1"/>
</dbReference>
<dbReference type="SMART" id="SM00418">
    <property type="entry name" value="HTH_ARSR"/>
    <property type="match status" value="1"/>
</dbReference>
<evidence type="ECO:0000313" key="5">
    <source>
        <dbReference type="EMBL" id="TFD02182.1"/>
    </source>
</evidence>
<accession>A0ABY2JEV3</accession>
<evidence type="ECO:0000256" key="1">
    <source>
        <dbReference type="ARBA" id="ARBA00023015"/>
    </source>
</evidence>
<evidence type="ECO:0000259" key="4">
    <source>
        <dbReference type="PROSITE" id="PS50987"/>
    </source>
</evidence>
<dbReference type="InterPro" id="IPR036388">
    <property type="entry name" value="WH-like_DNA-bd_sf"/>
</dbReference>
<dbReference type="PROSITE" id="PS00846">
    <property type="entry name" value="HTH_ARSR_1"/>
    <property type="match status" value="1"/>
</dbReference>
<dbReference type="Gene3D" id="1.10.10.10">
    <property type="entry name" value="Winged helix-like DNA-binding domain superfamily/Winged helix DNA-binding domain"/>
    <property type="match status" value="1"/>
</dbReference>
<keyword evidence="6" id="KW-1185">Reference proteome</keyword>
<evidence type="ECO:0000256" key="2">
    <source>
        <dbReference type="ARBA" id="ARBA00023125"/>
    </source>
</evidence>
<protein>
    <submittedName>
        <fullName evidence="5">Transcriptional regulator</fullName>
    </submittedName>
</protein>
<dbReference type="InterPro" id="IPR051081">
    <property type="entry name" value="HTH_MetalResp_TranReg"/>
</dbReference>
<dbReference type="InterPro" id="IPR036390">
    <property type="entry name" value="WH_DNA-bd_sf"/>
</dbReference>
<dbReference type="EMBL" id="SOGO01000027">
    <property type="protein sequence ID" value="TFD02182.1"/>
    <property type="molecule type" value="Genomic_DNA"/>
</dbReference>
<dbReference type="InterPro" id="IPR018334">
    <property type="entry name" value="ArsR_HTH"/>
</dbReference>
<keyword evidence="1" id="KW-0805">Transcription regulation</keyword>
<dbReference type="PANTHER" id="PTHR33154:SF18">
    <property type="entry name" value="ARSENICAL RESISTANCE OPERON REPRESSOR"/>
    <property type="match status" value="1"/>
</dbReference>
<dbReference type="PROSITE" id="PS50987">
    <property type="entry name" value="HTH_ARSR_2"/>
    <property type="match status" value="1"/>
</dbReference>
<gene>
    <name evidence="5" type="ORF">E3T25_09780</name>
</gene>
<organism evidence="5 6">
    <name type="scientific">Cryobacterium sandaracinum</name>
    <dbReference type="NCBI Taxonomy" id="1259247"/>
    <lineage>
        <taxon>Bacteria</taxon>
        <taxon>Bacillati</taxon>
        <taxon>Actinomycetota</taxon>
        <taxon>Actinomycetes</taxon>
        <taxon>Micrococcales</taxon>
        <taxon>Microbacteriaceae</taxon>
        <taxon>Cryobacterium</taxon>
    </lineage>
</organism>
<keyword evidence="3" id="KW-0804">Transcription</keyword>